<dbReference type="PANTHER" id="PTHR42988">
    <property type="entry name" value="PHOSPHOHYDROLASE"/>
    <property type="match status" value="1"/>
</dbReference>
<protein>
    <submittedName>
        <fullName evidence="6">Phosphodiesterase</fullName>
    </submittedName>
</protein>
<organism evidence="6 7">
    <name type="scientific">Paenibacillus glycanilyticus</name>
    <dbReference type="NCBI Taxonomy" id="126569"/>
    <lineage>
        <taxon>Bacteria</taxon>
        <taxon>Bacillati</taxon>
        <taxon>Bacillota</taxon>
        <taxon>Bacilli</taxon>
        <taxon>Bacillales</taxon>
        <taxon>Paenibacillaceae</taxon>
        <taxon>Paenibacillus</taxon>
    </lineage>
</organism>
<feature type="domain" description="Calcineurin-like phosphoesterase" evidence="5">
    <location>
        <begin position="9"/>
        <end position="202"/>
    </location>
</feature>
<sequence>MIPMKPIMFAHLTDTHVNVPGKTPLFSIDGGAKLRAAFADIGKLSDKPAFVVISGDLTQDGDVEDYKFLRQLIEEEQAKLGVPVYVALGNHDSRPFFREGYLNEEPSEESYHYSFTHQGLRVVMLNTQIPGKHDGRLDEEQLAWLRNELEIPAPAGTVVVLHHPVVSTPSDLMDSHLLENPEDLGQVIAGTDVIGLLSGHIHFNSIGLFHNIPSAAGTGVAFGLDPTSNDSMKFIDNSGYNLVLVKNGQMIVTPMAMPGENKVVYEFTLEQMKEAIANH</sequence>
<dbReference type="Gene3D" id="3.60.21.10">
    <property type="match status" value="1"/>
</dbReference>
<evidence type="ECO:0000256" key="3">
    <source>
        <dbReference type="ARBA" id="ARBA00023004"/>
    </source>
</evidence>
<comment type="similarity">
    <text evidence="4">Belongs to the cyclic nucleotide phosphodiesterase class-III family.</text>
</comment>
<dbReference type="SUPFAM" id="SSF56300">
    <property type="entry name" value="Metallo-dependent phosphatases"/>
    <property type="match status" value="1"/>
</dbReference>
<dbReference type="InterPro" id="IPR029052">
    <property type="entry name" value="Metallo-depent_PP-like"/>
</dbReference>
<evidence type="ECO:0000313" key="7">
    <source>
        <dbReference type="Proteomes" id="UP001157114"/>
    </source>
</evidence>
<evidence type="ECO:0000256" key="4">
    <source>
        <dbReference type="ARBA" id="ARBA00025742"/>
    </source>
</evidence>
<dbReference type="PANTHER" id="PTHR42988:SF2">
    <property type="entry name" value="CYCLIC NUCLEOTIDE PHOSPHODIESTERASE CBUA0032-RELATED"/>
    <property type="match status" value="1"/>
</dbReference>
<evidence type="ECO:0000256" key="1">
    <source>
        <dbReference type="ARBA" id="ARBA00022723"/>
    </source>
</evidence>
<evidence type="ECO:0000313" key="6">
    <source>
        <dbReference type="EMBL" id="GLX66460.1"/>
    </source>
</evidence>
<dbReference type="EMBL" id="BSSQ01000003">
    <property type="protein sequence ID" value="GLX66460.1"/>
    <property type="molecule type" value="Genomic_DNA"/>
</dbReference>
<accession>A0ABQ6G8V4</accession>
<evidence type="ECO:0000259" key="5">
    <source>
        <dbReference type="Pfam" id="PF00149"/>
    </source>
</evidence>
<dbReference type="InterPro" id="IPR004843">
    <property type="entry name" value="Calcineurin-like_PHP"/>
</dbReference>
<proteinExistence type="inferred from homology"/>
<dbReference type="Proteomes" id="UP001157114">
    <property type="component" value="Unassembled WGS sequence"/>
</dbReference>
<evidence type="ECO:0000256" key="2">
    <source>
        <dbReference type="ARBA" id="ARBA00022801"/>
    </source>
</evidence>
<dbReference type="InterPro" id="IPR050884">
    <property type="entry name" value="CNP_phosphodiesterase-III"/>
</dbReference>
<keyword evidence="7" id="KW-1185">Reference proteome</keyword>
<comment type="caution">
    <text evidence="6">The sequence shown here is derived from an EMBL/GenBank/DDBJ whole genome shotgun (WGS) entry which is preliminary data.</text>
</comment>
<name>A0ABQ6G8V4_9BACL</name>
<gene>
    <name evidence="6" type="ORF">MU1_08040</name>
</gene>
<keyword evidence="1" id="KW-0479">Metal-binding</keyword>
<keyword evidence="2" id="KW-0378">Hydrolase</keyword>
<dbReference type="Pfam" id="PF00149">
    <property type="entry name" value="Metallophos"/>
    <property type="match status" value="1"/>
</dbReference>
<keyword evidence="3" id="KW-0408">Iron</keyword>
<reference evidence="6 7" key="1">
    <citation type="submission" date="2023-03" db="EMBL/GenBank/DDBJ databases">
        <title>Draft genome sequence of the bacteria which degrade cell wall of Tricholomamatutake.</title>
        <authorList>
            <person name="Konishi Y."/>
            <person name="Fukuta Y."/>
            <person name="Shirasaka N."/>
        </authorList>
    </citation>
    <scope>NUCLEOTIDE SEQUENCE [LARGE SCALE GENOMIC DNA]</scope>
    <source>
        <strain evidence="7">mu1</strain>
    </source>
</reference>